<dbReference type="Gene3D" id="3.30.1120.90">
    <property type="entry name" value="Nucleosome assembly protein"/>
    <property type="match status" value="1"/>
</dbReference>
<evidence type="ECO:0000256" key="4">
    <source>
        <dbReference type="ARBA" id="ARBA00022490"/>
    </source>
</evidence>
<gene>
    <name evidence="10" type="primary">LOC107771225</name>
</gene>
<reference evidence="10" key="1">
    <citation type="submission" date="2025-08" db="UniProtKB">
        <authorList>
            <consortium name="RefSeq"/>
        </authorList>
    </citation>
    <scope>IDENTIFICATION</scope>
</reference>
<feature type="compositionally biased region" description="Acidic residues" evidence="9">
    <location>
        <begin position="307"/>
        <end position="345"/>
    </location>
</feature>
<proteinExistence type="inferred from homology"/>
<dbReference type="GO" id="GO:0000724">
    <property type="term" value="P:double-strand break repair via homologous recombination"/>
    <property type="evidence" value="ECO:0007669"/>
    <property type="project" value="UniProtKB-ARBA"/>
</dbReference>
<dbReference type="GO" id="GO:0003682">
    <property type="term" value="F:chromatin binding"/>
    <property type="evidence" value="ECO:0000318"/>
    <property type="project" value="GO_Central"/>
</dbReference>
<dbReference type="GO" id="GO:0005737">
    <property type="term" value="C:cytoplasm"/>
    <property type="evidence" value="ECO:0007669"/>
    <property type="project" value="UniProtKB-SubCell"/>
</dbReference>
<evidence type="ECO:0000256" key="7">
    <source>
        <dbReference type="ARBA" id="ARBA00056035"/>
    </source>
</evidence>
<comment type="function">
    <text evidence="7">May modulate chromatin structure by regulation of nucleosome assembly/disassembly. Could function together with B-type cyclins in the regulation of microtubule dynamics.</text>
</comment>
<organism evidence="10">
    <name type="scientific">Nicotiana tabacum</name>
    <name type="common">Common tobacco</name>
    <dbReference type="NCBI Taxonomy" id="4097"/>
    <lineage>
        <taxon>Eukaryota</taxon>
        <taxon>Viridiplantae</taxon>
        <taxon>Streptophyta</taxon>
        <taxon>Embryophyta</taxon>
        <taxon>Tracheophyta</taxon>
        <taxon>Spermatophyta</taxon>
        <taxon>Magnoliopsida</taxon>
        <taxon>eudicotyledons</taxon>
        <taxon>Gunneridae</taxon>
        <taxon>Pentapetalae</taxon>
        <taxon>asterids</taxon>
        <taxon>lamiids</taxon>
        <taxon>Solanales</taxon>
        <taxon>Solanaceae</taxon>
        <taxon>Nicotianoideae</taxon>
        <taxon>Nicotianeae</taxon>
        <taxon>Nicotiana</taxon>
    </lineage>
</organism>
<keyword evidence="6" id="KW-0539">Nucleus</keyword>
<feature type="region of interest" description="Disordered" evidence="9">
    <location>
        <begin position="301"/>
        <end position="358"/>
    </location>
</feature>
<dbReference type="RefSeq" id="XP_016446056.1">
    <property type="nucleotide sequence ID" value="XM_016590570.1"/>
</dbReference>
<dbReference type="FunFam" id="1.20.5.1500:FF:000001">
    <property type="entry name" value="Nucleosome assembly protein 1-like 1"/>
    <property type="match status" value="1"/>
</dbReference>
<evidence type="ECO:0000256" key="3">
    <source>
        <dbReference type="ARBA" id="ARBA00009947"/>
    </source>
</evidence>
<dbReference type="SUPFAM" id="SSF143113">
    <property type="entry name" value="NAP-like"/>
    <property type="match status" value="1"/>
</dbReference>
<protein>
    <submittedName>
        <fullName evidence="10">Nucleosome assembly protein 14-like isoform X1</fullName>
    </submittedName>
</protein>
<name>A0A1S3Y1Q1_TOBAC</name>
<keyword evidence="5" id="KW-0143">Chaperone</keyword>
<sequence length="383" mass="44305">MSDQKDQVNTAYNVESDLPAATAVLSAEDRADLVNAIKTKLHDLAKDHSGFLEKLPPNIRKRVDVLREIQGQYDELEGQFLEERAALEAKFQKLYEPIYSKRYEIVNGVVEAENEGTVDKETNESAGDKGIPHFWLLAMKNNEAISKEITERDEGALQYLKDVKWSRLEDAKGFKLEFFFDTNPYFSNIVLTKTYHMISEDEHILENAIGTKIEWFPGKSLTQKILKKKPKKGSNDTKPIIKTEECESFFHFFDPPQLPEDAEEIDEETAELLQSQMEQDYEIGSTIREKIIPHAVSWFTGEAVPIDNEEEEEEEEEEVEEDDDDDDGEEEYYVEENDEEEDDENEKEKENVRNVNNTNKVNYFFSHLPFSLPHGREKGRSLS</sequence>
<dbReference type="GO" id="GO:0000785">
    <property type="term" value="C:chromatin"/>
    <property type="evidence" value="ECO:0000318"/>
    <property type="project" value="GO_Central"/>
</dbReference>
<dbReference type="FunFam" id="3.30.1120.90:FF:000005">
    <property type="entry name" value="Nucleosome assembly protein11"/>
    <property type="match status" value="1"/>
</dbReference>
<keyword evidence="4" id="KW-0963">Cytoplasm</keyword>
<evidence type="ECO:0000313" key="10">
    <source>
        <dbReference type="RefSeq" id="XP_016446056.1"/>
    </source>
</evidence>
<evidence type="ECO:0000256" key="5">
    <source>
        <dbReference type="ARBA" id="ARBA00023186"/>
    </source>
</evidence>
<dbReference type="GO" id="GO:0006334">
    <property type="term" value="P:nucleosome assembly"/>
    <property type="evidence" value="ECO:0000318"/>
    <property type="project" value="GO_Central"/>
</dbReference>
<comment type="subcellular location">
    <subcellularLocation>
        <location evidence="2">Cytoplasm</location>
    </subcellularLocation>
    <subcellularLocation>
        <location evidence="1">Nucleus</location>
    </subcellularLocation>
</comment>
<dbReference type="PANTHER" id="PTHR11875">
    <property type="entry name" value="TESTIS-SPECIFIC Y-ENCODED PROTEIN"/>
    <property type="match status" value="1"/>
</dbReference>
<dbReference type="GO" id="GO:0042393">
    <property type="term" value="F:histone binding"/>
    <property type="evidence" value="ECO:0000318"/>
    <property type="project" value="GO_Central"/>
</dbReference>
<evidence type="ECO:0000256" key="8">
    <source>
        <dbReference type="RuleBase" id="RU003876"/>
    </source>
</evidence>
<dbReference type="STRING" id="4097.A0A1S3Y1Q1"/>
<evidence type="ECO:0000256" key="2">
    <source>
        <dbReference type="ARBA" id="ARBA00004496"/>
    </source>
</evidence>
<evidence type="ECO:0000256" key="6">
    <source>
        <dbReference type="ARBA" id="ARBA00023242"/>
    </source>
</evidence>
<dbReference type="InterPro" id="IPR037231">
    <property type="entry name" value="NAP-like_sf"/>
</dbReference>
<evidence type="ECO:0000256" key="9">
    <source>
        <dbReference type="SAM" id="MobiDB-lite"/>
    </source>
</evidence>
<dbReference type="GO" id="GO:0005634">
    <property type="term" value="C:nucleus"/>
    <property type="evidence" value="ECO:0000318"/>
    <property type="project" value="GO_Central"/>
</dbReference>
<dbReference type="AlphaFoldDB" id="A0A1S3Y1Q1"/>
<dbReference type="InterPro" id="IPR002164">
    <property type="entry name" value="NAP_family"/>
</dbReference>
<evidence type="ECO:0000256" key="1">
    <source>
        <dbReference type="ARBA" id="ARBA00004123"/>
    </source>
</evidence>
<accession>A0A1S3Y1Q1</accession>
<dbReference type="SMR" id="A0A1S3Y1Q1"/>
<dbReference type="OrthoDB" id="27325at2759"/>
<dbReference type="KEGG" id="nta:107771225"/>
<dbReference type="Pfam" id="PF00956">
    <property type="entry name" value="NAP"/>
    <property type="match status" value="1"/>
</dbReference>
<comment type="similarity">
    <text evidence="3 8">Belongs to the nucleosome assembly protein (NAP) family.</text>
</comment>
<dbReference type="PaxDb" id="4097-A0A1S3Y1Q1"/>
<dbReference type="Gene3D" id="1.20.5.1500">
    <property type="match status" value="1"/>
</dbReference>